<accession>A0ABW7AC54</accession>
<dbReference type="Proteomes" id="UP001603978">
    <property type="component" value="Unassembled WGS sequence"/>
</dbReference>
<protein>
    <submittedName>
        <fullName evidence="1">Uncharacterized protein</fullName>
    </submittedName>
</protein>
<gene>
    <name evidence="1" type="ORF">ACFLIM_17210</name>
</gene>
<proteinExistence type="predicted"/>
<dbReference type="EMBL" id="JBICRM010000009">
    <property type="protein sequence ID" value="MFG1704928.1"/>
    <property type="molecule type" value="Genomic_DNA"/>
</dbReference>
<name>A0ABW7AC54_9ACTN</name>
<organism evidence="1 2">
    <name type="scientific">Nonomuraea marmarensis</name>
    <dbReference type="NCBI Taxonomy" id="3351344"/>
    <lineage>
        <taxon>Bacteria</taxon>
        <taxon>Bacillati</taxon>
        <taxon>Actinomycetota</taxon>
        <taxon>Actinomycetes</taxon>
        <taxon>Streptosporangiales</taxon>
        <taxon>Streptosporangiaceae</taxon>
        <taxon>Nonomuraea</taxon>
    </lineage>
</organism>
<evidence type="ECO:0000313" key="1">
    <source>
        <dbReference type="EMBL" id="MFG1704928.1"/>
    </source>
</evidence>
<reference evidence="1 2" key="1">
    <citation type="submission" date="2024-10" db="EMBL/GenBank/DDBJ databases">
        <authorList>
            <person name="Topkara A.R."/>
            <person name="Saygin H."/>
        </authorList>
    </citation>
    <scope>NUCLEOTIDE SEQUENCE [LARGE SCALE GENOMIC DNA]</scope>
    <source>
        <strain evidence="1 2">M3C6</strain>
    </source>
</reference>
<evidence type="ECO:0000313" key="2">
    <source>
        <dbReference type="Proteomes" id="UP001603978"/>
    </source>
</evidence>
<dbReference type="RefSeq" id="WP_393166437.1">
    <property type="nucleotide sequence ID" value="NZ_JBICRM010000009.1"/>
</dbReference>
<sequence length="88" mass="9713">MPTPLTPDEAARFHVTMSEWLAKELAEKGSVRLSAVDSPDLQRHFQEVAHRASEMLQRPVISLASSRGITISLNDEELPGEERSAISS</sequence>
<keyword evidence="2" id="KW-1185">Reference proteome</keyword>
<comment type="caution">
    <text evidence="1">The sequence shown here is derived from an EMBL/GenBank/DDBJ whole genome shotgun (WGS) entry which is preliminary data.</text>
</comment>